<evidence type="ECO:0000256" key="1">
    <source>
        <dbReference type="ARBA" id="ARBA00022801"/>
    </source>
</evidence>
<evidence type="ECO:0000313" key="4">
    <source>
        <dbReference type="Proteomes" id="UP000033901"/>
    </source>
</evidence>
<proteinExistence type="predicted"/>
<dbReference type="Proteomes" id="UP000033901">
    <property type="component" value="Unassembled WGS sequence"/>
</dbReference>
<dbReference type="GO" id="GO:0004190">
    <property type="term" value="F:aspartic-type endopeptidase activity"/>
    <property type="evidence" value="ECO:0007669"/>
    <property type="project" value="InterPro"/>
</dbReference>
<organism evidence="3 4">
    <name type="scientific">Candidatus Curtissbacteria bacterium GW2011_GWC1_44_33</name>
    <dbReference type="NCBI Taxonomy" id="1618413"/>
    <lineage>
        <taxon>Bacteria</taxon>
        <taxon>Candidatus Curtissiibacteriota</taxon>
    </lineage>
</organism>
<dbReference type="InterPro" id="IPR001995">
    <property type="entry name" value="Peptidase_A2_cat"/>
</dbReference>
<dbReference type="EMBL" id="LCIZ01000040">
    <property type="protein sequence ID" value="KKT65711.1"/>
    <property type="molecule type" value="Genomic_DNA"/>
</dbReference>
<dbReference type="SUPFAM" id="SSF50630">
    <property type="entry name" value="Acid proteases"/>
    <property type="match status" value="1"/>
</dbReference>
<keyword evidence="1" id="KW-0378">Hydrolase</keyword>
<reference evidence="3 4" key="1">
    <citation type="journal article" date="2015" name="Nature">
        <title>rRNA introns, odd ribosomes, and small enigmatic genomes across a large radiation of phyla.</title>
        <authorList>
            <person name="Brown C.T."/>
            <person name="Hug L.A."/>
            <person name="Thomas B.C."/>
            <person name="Sharon I."/>
            <person name="Castelle C.J."/>
            <person name="Singh A."/>
            <person name="Wilkins M.J."/>
            <person name="Williams K.H."/>
            <person name="Banfield J.F."/>
        </authorList>
    </citation>
    <scope>NUCLEOTIDE SEQUENCE [LARGE SCALE GENOMIC DNA]</scope>
</reference>
<dbReference type="AlphaFoldDB" id="A0A0G1J2A1"/>
<dbReference type="PROSITE" id="PS00141">
    <property type="entry name" value="ASP_PROTEASE"/>
    <property type="match status" value="1"/>
</dbReference>
<comment type="caution">
    <text evidence="3">The sequence shown here is derived from an EMBL/GenBank/DDBJ whole genome shotgun (WGS) entry which is preliminary data.</text>
</comment>
<dbReference type="PROSITE" id="PS50175">
    <property type="entry name" value="ASP_PROT_RETROV"/>
    <property type="match status" value="1"/>
</dbReference>
<feature type="domain" description="Peptidase A2" evidence="2">
    <location>
        <begin position="37"/>
        <end position="115"/>
    </location>
</feature>
<dbReference type="InterPro" id="IPR001969">
    <property type="entry name" value="Aspartic_peptidase_AS"/>
</dbReference>
<dbReference type="GO" id="GO:0006508">
    <property type="term" value="P:proteolysis"/>
    <property type="evidence" value="ECO:0007669"/>
    <property type="project" value="InterPro"/>
</dbReference>
<dbReference type="Gene3D" id="2.40.70.10">
    <property type="entry name" value="Acid Proteases"/>
    <property type="match status" value="1"/>
</dbReference>
<gene>
    <name evidence="3" type="ORF">UW61_C0040G0005</name>
</gene>
<accession>A0A0G1J2A1</accession>
<name>A0A0G1J2A1_9BACT</name>
<dbReference type="Pfam" id="PF13650">
    <property type="entry name" value="Asp_protease_2"/>
    <property type="match status" value="1"/>
</dbReference>
<protein>
    <recommendedName>
        <fullName evidence="2">Peptidase A2 domain-containing protein</fullName>
    </recommendedName>
</protein>
<dbReference type="InterPro" id="IPR021109">
    <property type="entry name" value="Peptidase_aspartic_dom_sf"/>
</dbReference>
<evidence type="ECO:0000259" key="2">
    <source>
        <dbReference type="PROSITE" id="PS50175"/>
    </source>
</evidence>
<evidence type="ECO:0000313" key="3">
    <source>
        <dbReference type="EMBL" id="KKT65711.1"/>
    </source>
</evidence>
<sequence>MDLVFPYQKEKSDFLGIIYRPMASVSFRSKNNKWLPVRMIVDSGADYTLLPRYVAKRLQVDLEKDCQHITTHGVGGESYVYFLPKIRARLGKWERNIPLGFLDGDDVPPLLGRHLFMETFETLFSSDHTVSFSTK</sequence>